<accession>A0AAV5HWI1</accession>
<reference evidence="1 2" key="1">
    <citation type="journal article" date="2021" name="Commun. Biol.">
        <title>The genome of Shorea leprosula (Dipterocarpaceae) highlights the ecological relevance of drought in aseasonal tropical rainforests.</title>
        <authorList>
            <person name="Ng K.K.S."/>
            <person name="Kobayashi M.J."/>
            <person name="Fawcett J.A."/>
            <person name="Hatakeyama M."/>
            <person name="Paape T."/>
            <person name="Ng C.H."/>
            <person name="Ang C.C."/>
            <person name="Tnah L.H."/>
            <person name="Lee C.T."/>
            <person name="Nishiyama T."/>
            <person name="Sese J."/>
            <person name="O'Brien M.J."/>
            <person name="Copetti D."/>
            <person name="Mohd Noor M.I."/>
            <person name="Ong R.C."/>
            <person name="Putra M."/>
            <person name="Sireger I.Z."/>
            <person name="Indrioko S."/>
            <person name="Kosugi Y."/>
            <person name="Izuno A."/>
            <person name="Isagi Y."/>
            <person name="Lee S.L."/>
            <person name="Shimizu K.K."/>
        </authorList>
    </citation>
    <scope>NUCLEOTIDE SEQUENCE [LARGE SCALE GENOMIC DNA]</scope>
    <source>
        <strain evidence="1">214</strain>
    </source>
</reference>
<evidence type="ECO:0000313" key="2">
    <source>
        <dbReference type="Proteomes" id="UP001054252"/>
    </source>
</evidence>
<sequence length="108" mass="12047">MTPTIDRRFPAKDKVKALVLERPFKAVMELDRSGLRLGLSALSFISRLLAINPNTSAKNHRVWQPSGYFEACLPEAKKSCDLISHGTLHLSSITPSITFPTESSYLFL</sequence>
<organism evidence="1 2">
    <name type="scientific">Rubroshorea leprosula</name>
    <dbReference type="NCBI Taxonomy" id="152421"/>
    <lineage>
        <taxon>Eukaryota</taxon>
        <taxon>Viridiplantae</taxon>
        <taxon>Streptophyta</taxon>
        <taxon>Embryophyta</taxon>
        <taxon>Tracheophyta</taxon>
        <taxon>Spermatophyta</taxon>
        <taxon>Magnoliopsida</taxon>
        <taxon>eudicotyledons</taxon>
        <taxon>Gunneridae</taxon>
        <taxon>Pentapetalae</taxon>
        <taxon>rosids</taxon>
        <taxon>malvids</taxon>
        <taxon>Malvales</taxon>
        <taxon>Dipterocarpaceae</taxon>
        <taxon>Rubroshorea</taxon>
    </lineage>
</organism>
<keyword evidence="2" id="KW-1185">Reference proteome</keyword>
<comment type="caution">
    <text evidence="1">The sequence shown here is derived from an EMBL/GenBank/DDBJ whole genome shotgun (WGS) entry which is preliminary data.</text>
</comment>
<gene>
    <name evidence="1" type="ORF">SLEP1_g4144</name>
</gene>
<proteinExistence type="predicted"/>
<evidence type="ECO:0000313" key="1">
    <source>
        <dbReference type="EMBL" id="GKU90103.1"/>
    </source>
</evidence>
<protein>
    <submittedName>
        <fullName evidence="1">Uncharacterized protein</fullName>
    </submittedName>
</protein>
<dbReference type="EMBL" id="BPVZ01000004">
    <property type="protein sequence ID" value="GKU90103.1"/>
    <property type="molecule type" value="Genomic_DNA"/>
</dbReference>
<dbReference type="Proteomes" id="UP001054252">
    <property type="component" value="Unassembled WGS sequence"/>
</dbReference>
<dbReference type="AlphaFoldDB" id="A0AAV5HWI1"/>
<name>A0AAV5HWI1_9ROSI</name>